<dbReference type="Proteomes" id="UP000094761">
    <property type="component" value="Unassembled WGS sequence"/>
</dbReference>
<reference evidence="1" key="2">
    <citation type="submission" date="2022-11" db="EMBL/GenBank/DDBJ databases">
        <title>Role of the vibriolysin VemA secreted by the emergent pathogen Vibrio europaeus in the colonization of Manila clam mucus.</title>
        <authorList>
            <person name="Martinez C."/>
            <person name="Rodriguez S."/>
            <person name="Vences A."/>
            <person name="Barja J.L."/>
            <person name="Toranzo A.E."/>
            <person name="Dubert J."/>
        </authorList>
    </citation>
    <scope>NUCLEOTIDE SEQUENCE</scope>
    <source>
        <strain evidence="1">3454</strain>
    </source>
</reference>
<sequence length="84" mass="9740">MSLKLALNDLEEYQTLTGQEGPHIDDLSLSLKCFFVKSKWLDEQDKLRLKQRALAQLEQETRFCQTTYNYEAEDVISSLAGRLN</sequence>
<dbReference type="GeneID" id="78078858"/>
<reference evidence="2 3" key="1">
    <citation type="submission" date="2016-03" db="EMBL/GenBank/DDBJ databases">
        <title>Draft genome sequence of the Vibrio tubiashii subs. europaeus.</title>
        <authorList>
            <person name="Spinard E."/>
            <person name="Dubert J."/>
            <person name="Nelson D.R."/>
            <person name="Barja J.L."/>
        </authorList>
    </citation>
    <scope>NUCLEOTIDE SEQUENCE [LARGE SCALE GENOMIC DNA]</scope>
    <source>
        <strain evidence="3">PP-638</strain>
        <strain evidence="2">PP2-638</strain>
        <plasmid evidence="2">p251_like</plasmid>
    </source>
</reference>
<gene>
    <name evidence="2" type="ORF">AZ468_24370</name>
    <name evidence="1" type="ORF">OPW20_26055</name>
</gene>
<organism evidence="2 3">
    <name type="scientific">Vibrio europaeus</name>
    <dbReference type="NCBI Taxonomy" id="300876"/>
    <lineage>
        <taxon>Bacteria</taxon>
        <taxon>Pseudomonadati</taxon>
        <taxon>Pseudomonadota</taxon>
        <taxon>Gammaproteobacteria</taxon>
        <taxon>Vibrionales</taxon>
        <taxon>Vibrionaceae</taxon>
        <taxon>Vibrio</taxon>
        <taxon>Vibrio oreintalis group</taxon>
    </lineage>
</organism>
<dbReference type="AlphaFoldDB" id="A0A178J511"/>
<evidence type="ECO:0000313" key="1">
    <source>
        <dbReference type="EMBL" id="MDC5743530.1"/>
    </source>
</evidence>
<comment type="caution">
    <text evidence="2">The sequence shown here is derived from an EMBL/GenBank/DDBJ whole genome shotgun (WGS) entry which is preliminary data.</text>
</comment>
<accession>A0A178J511</accession>
<evidence type="ECO:0000313" key="2">
    <source>
        <dbReference type="EMBL" id="OAM96825.1"/>
    </source>
</evidence>
<protein>
    <submittedName>
        <fullName evidence="2">Uncharacterized protein</fullName>
    </submittedName>
</protein>
<geneLocation type="plasmid" evidence="2">
    <name>p251_like</name>
</geneLocation>
<keyword evidence="2" id="KW-0614">Plasmid</keyword>
<dbReference type="EMBL" id="LUAX01000008">
    <property type="protein sequence ID" value="OAM96825.1"/>
    <property type="molecule type" value="Genomic_DNA"/>
</dbReference>
<dbReference type="RefSeq" id="WP_069669820.1">
    <property type="nucleotide sequence ID" value="NZ_JAPFIM010000025.1"/>
</dbReference>
<evidence type="ECO:0000313" key="4">
    <source>
        <dbReference type="Proteomes" id="UP001150001"/>
    </source>
</evidence>
<name>A0A178J511_9VIBR</name>
<evidence type="ECO:0000313" key="3">
    <source>
        <dbReference type="Proteomes" id="UP000094761"/>
    </source>
</evidence>
<dbReference type="OrthoDB" id="5890036at2"/>
<keyword evidence="4" id="KW-1185">Reference proteome</keyword>
<proteinExistence type="predicted"/>
<dbReference type="Proteomes" id="UP001150001">
    <property type="component" value="Unassembled WGS sequence"/>
</dbReference>
<dbReference type="EMBL" id="JAPFIT010000033">
    <property type="protein sequence ID" value="MDC5743530.1"/>
    <property type="molecule type" value="Genomic_DNA"/>
</dbReference>